<dbReference type="AlphaFoldDB" id="A0AB74UG79"/>
<evidence type="ECO:0000313" key="2">
    <source>
        <dbReference type="EMBL" id="XCJ80035.1"/>
    </source>
</evidence>
<evidence type="ECO:0000256" key="1">
    <source>
        <dbReference type="SAM" id="SignalP"/>
    </source>
</evidence>
<gene>
    <name evidence="2" type="ORF">ABV408_02380</name>
</gene>
<sequence>MNPIPRPAFWLTVCLLVASPLAIAQQESQSTQETQTVIGHSQQQAAQAWGLSQKEYERYQSIMKGPRGTWSPNLDPLTALGLEARSDAERQKYAEQLVKTERARVESELAFQRAYDAAWKRLYPGDMPVNAFSSKQEADKTRSVFGDSPSTSSQRLDVVVATQGCPRCVAVVKRLINTGSAMNIWVVDAKGNDDRIRRWATSIGIPPGEVRSGHVTLNHGDALQVDPSELPRVAPRG</sequence>
<proteinExistence type="predicted"/>
<dbReference type="NCBIfam" id="TIGR03759">
    <property type="entry name" value="conj_TIGR03759"/>
    <property type="match status" value="1"/>
</dbReference>
<keyword evidence="1" id="KW-0732">Signal</keyword>
<name>A0AB74UG79_9GAMM</name>
<dbReference type="EMBL" id="CP159578">
    <property type="protein sequence ID" value="XCJ80035.1"/>
    <property type="molecule type" value="Genomic_DNA"/>
</dbReference>
<organism evidence="2">
    <name type="scientific">Salinicola endophyticus</name>
    <dbReference type="NCBI Taxonomy" id="1949083"/>
    <lineage>
        <taxon>Bacteria</taxon>
        <taxon>Pseudomonadati</taxon>
        <taxon>Pseudomonadota</taxon>
        <taxon>Gammaproteobacteria</taxon>
        <taxon>Oceanospirillales</taxon>
        <taxon>Halomonadaceae</taxon>
        <taxon>Salinicola</taxon>
    </lineage>
</organism>
<dbReference type="InterPro" id="IPR022293">
    <property type="entry name" value="Integrating-conj_element"/>
</dbReference>
<protein>
    <submittedName>
        <fullName evidence="2">TIGR03759 family integrating conjugative element protein</fullName>
    </submittedName>
</protein>
<feature type="signal peptide" evidence="1">
    <location>
        <begin position="1"/>
        <end position="24"/>
    </location>
</feature>
<dbReference type="RefSeq" id="WP_353980885.1">
    <property type="nucleotide sequence ID" value="NZ_CP159578.1"/>
</dbReference>
<accession>A0AB74UG79</accession>
<feature type="chain" id="PRO_5044495384" evidence="1">
    <location>
        <begin position="25"/>
        <end position="237"/>
    </location>
</feature>
<reference evidence="2" key="1">
    <citation type="submission" date="2024-06" db="EMBL/GenBank/DDBJ databases">
        <title>Complete genome of Salinicola endophyticus HNIBRBA4755.</title>
        <authorList>
            <person name="Shin S.Y."/>
            <person name="Kang H."/>
            <person name="Song J."/>
        </authorList>
    </citation>
    <scope>NUCLEOTIDE SEQUENCE</scope>
    <source>
        <strain evidence="2">HNIBRBA4755</strain>
    </source>
</reference>